<dbReference type="GO" id="GO:0010628">
    <property type="term" value="P:positive regulation of gene expression"/>
    <property type="evidence" value="ECO:0007669"/>
    <property type="project" value="TreeGrafter"/>
</dbReference>
<dbReference type="SUPFAM" id="SSF46785">
    <property type="entry name" value="Winged helix' DNA-binding domain"/>
    <property type="match status" value="1"/>
</dbReference>
<organism evidence="6 7">
    <name type="scientific">Kaustia mangrovi</name>
    <dbReference type="NCBI Taxonomy" id="2593653"/>
    <lineage>
        <taxon>Bacteria</taxon>
        <taxon>Pseudomonadati</taxon>
        <taxon>Pseudomonadota</taxon>
        <taxon>Alphaproteobacteria</taxon>
        <taxon>Hyphomicrobiales</taxon>
        <taxon>Parvibaculaceae</taxon>
        <taxon>Kaustia</taxon>
    </lineage>
</organism>
<evidence type="ECO:0000313" key="6">
    <source>
        <dbReference type="EMBL" id="QPC43579.1"/>
    </source>
</evidence>
<dbReference type="EMBL" id="CP058214">
    <property type="protein sequence ID" value="QPC43579.1"/>
    <property type="molecule type" value="Genomic_DNA"/>
</dbReference>
<dbReference type="PRINTS" id="PR00039">
    <property type="entry name" value="HTHLYSR"/>
</dbReference>
<name>A0A7S8C5I2_9HYPH</name>
<dbReference type="KEGG" id="kmn:HW532_13290"/>
<dbReference type="Gene3D" id="1.10.10.10">
    <property type="entry name" value="Winged helix-like DNA-binding domain superfamily/Winged helix DNA-binding domain"/>
    <property type="match status" value="1"/>
</dbReference>
<dbReference type="CDD" id="cd08415">
    <property type="entry name" value="PBP2_LysR_opines_like"/>
    <property type="match status" value="1"/>
</dbReference>
<evidence type="ECO:0000313" key="7">
    <source>
        <dbReference type="Proteomes" id="UP000593594"/>
    </source>
</evidence>
<dbReference type="Proteomes" id="UP000593594">
    <property type="component" value="Chromosome"/>
</dbReference>
<dbReference type="Pfam" id="PF00126">
    <property type="entry name" value="HTH_1"/>
    <property type="match status" value="1"/>
</dbReference>
<protein>
    <submittedName>
        <fullName evidence="6">LysR family transcriptional regulator</fullName>
    </submittedName>
</protein>
<keyword evidence="4" id="KW-0804">Transcription</keyword>
<accession>A0A7S8C5I2</accession>
<gene>
    <name evidence="6" type="ORF">HW532_13290</name>
</gene>
<keyword evidence="7" id="KW-1185">Reference proteome</keyword>
<dbReference type="InterPro" id="IPR036388">
    <property type="entry name" value="WH-like_DNA-bd_sf"/>
</dbReference>
<dbReference type="PANTHER" id="PTHR30427">
    <property type="entry name" value="TRANSCRIPTIONAL ACTIVATOR PROTEIN LYSR"/>
    <property type="match status" value="1"/>
</dbReference>
<dbReference type="GO" id="GO:0003700">
    <property type="term" value="F:DNA-binding transcription factor activity"/>
    <property type="evidence" value="ECO:0007669"/>
    <property type="project" value="InterPro"/>
</dbReference>
<evidence type="ECO:0000256" key="3">
    <source>
        <dbReference type="ARBA" id="ARBA00023125"/>
    </source>
</evidence>
<dbReference type="Gene3D" id="3.40.190.290">
    <property type="match status" value="1"/>
</dbReference>
<dbReference type="PROSITE" id="PS50931">
    <property type="entry name" value="HTH_LYSR"/>
    <property type="match status" value="1"/>
</dbReference>
<dbReference type="SUPFAM" id="SSF53850">
    <property type="entry name" value="Periplasmic binding protein-like II"/>
    <property type="match status" value="1"/>
</dbReference>
<sequence length="327" mass="35828">MKIERKNDLSLRHLEVFGAVMRCQTMVGAAYELGVSQPAVSTTIKQLEAQLGFTLFERENRRLMPTEEARALYSEVEPVFMMMRSIEKRVRDLRDTSAGTLRIIATPPLANTVAPAALKRFLADRPGVSVTYDIRYLDSVIEAVEIGAADIGLLLGLEQHPAVTMTPIHECGMVCLLPPGHPLCEREVVTPADTVGHPLIGLYAESRLGALLRASFYTMGVPFTPVVEVRYCHSAAVLANAGIGIAIVDEFTADFTRTYEVRQRPFAPQTRVIASYLTRRDGPGSRLAEAFADELKAVLAEREATARANRDTAALSAPAFTLRTGEL</sequence>
<comment type="similarity">
    <text evidence="1">Belongs to the LysR transcriptional regulatory family.</text>
</comment>
<feature type="domain" description="HTH lysR-type" evidence="5">
    <location>
        <begin position="9"/>
        <end position="66"/>
    </location>
</feature>
<dbReference type="RefSeq" id="WP_213160944.1">
    <property type="nucleotide sequence ID" value="NZ_CP058214.1"/>
</dbReference>
<dbReference type="FunFam" id="1.10.10.10:FF:000001">
    <property type="entry name" value="LysR family transcriptional regulator"/>
    <property type="match status" value="1"/>
</dbReference>
<dbReference type="InterPro" id="IPR037424">
    <property type="entry name" value="NocR_PBP2"/>
</dbReference>
<evidence type="ECO:0000256" key="1">
    <source>
        <dbReference type="ARBA" id="ARBA00009437"/>
    </source>
</evidence>
<dbReference type="InterPro" id="IPR036390">
    <property type="entry name" value="WH_DNA-bd_sf"/>
</dbReference>
<evidence type="ECO:0000259" key="5">
    <source>
        <dbReference type="PROSITE" id="PS50931"/>
    </source>
</evidence>
<dbReference type="AlphaFoldDB" id="A0A7S8C5I2"/>
<evidence type="ECO:0000256" key="2">
    <source>
        <dbReference type="ARBA" id="ARBA00023015"/>
    </source>
</evidence>
<keyword evidence="2" id="KW-0805">Transcription regulation</keyword>
<dbReference type="Pfam" id="PF03466">
    <property type="entry name" value="LysR_substrate"/>
    <property type="match status" value="1"/>
</dbReference>
<keyword evidence="3" id="KW-0238">DNA-binding</keyword>
<evidence type="ECO:0000256" key="4">
    <source>
        <dbReference type="ARBA" id="ARBA00023163"/>
    </source>
</evidence>
<proteinExistence type="inferred from homology"/>
<dbReference type="InterPro" id="IPR000847">
    <property type="entry name" value="LysR_HTH_N"/>
</dbReference>
<dbReference type="PANTHER" id="PTHR30427:SF1">
    <property type="entry name" value="TRANSCRIPTIONAL ACTIVATOR PROTEIN LYSR"/>
    <property type="match status" value="1"/>
</dbReference>
<dbReference type="GO" id="GO:0043565">
    <property type="term" value="F:sequence-specific DNA binding"/>
    <property type="evidence" value="ECO:0007669"/>
    <property type="project" value="TreeGrafter"/>
</dbReference>
<reference evidence="6 7" key="1">
    <citation type="submission" date="2020-06" db="EMBL/GenBank/DDBJ databases">
        <title>Genome sequence of 2 isolates from Red Sea Mangroves.</title>
        <authorList>
            <person name="Sefrji F."/>
            <person name="Michoud G."/>
            <person name="Merlino G."/>
            <person name="Daffonchio D."/>
        </authorList>
    </citation>
    <scope>NUCLEOTIDE SEQUENCE [LARGE SCALE GENOMIC DNA]</scope>
    <source>
        <strain evidence="6 7">R1DC25</strain>
    </source>
</reference>
<dbReference type="InterPro" id="IPR005119">
    <property type="entry name" value="LysR_subst-bd"/>
</dbReference>